<accession>A0AA38S7K4</accession>
<dbReference type="EMBL" id="JARYMX010000008">
    <property type="protein sequence ID" value="KAJ9537253.1"/>
    <property type="molecule type" value="Genomic_DNA"/>
</dbReference>
<feature type="domain" description="PPM-type phosphatase" evidence="1">
    <location>
        <begin position="41"/>
        <end position="86"/>
    </location>
</feature>
<evidence type="ECO:0000259" key="1">
    <source>
        <dbReference type="Pfam" id="PF00481"/>
    </source>
</evidence>
<comment type="caution">
    <text evidence="2">The sequence shown here is derived from an EMBL/GenBank/DDBJ whole genome shotgun (WGS) entry which is preliminary data.</text>
</comment>
<keyword evidence="3" id="KW-1185">Reference proteome</keyword>
<dbReference type="AlphaFoldDB" id="A0AA38S7K4"/>
<evidence type="ECO:0000313" key="3">
    <source>
        <dbReference type="Proteomes" id="UP001172457"/>
    </source>
</evidence>
<gene>
    <name evidence="2" type="ORF">OSB04_029986</name>
</gene>
<evidence type="ECO:0000313" key="2">
    <source>
        <dbReference type="EMBL" id="KAJ9537253.1"/>
    </source>
</evidence>
<name>A0AA38S7K4_9ASTR</name>
<proteinExistence type="predicted"/>
<organism evidence="2 3">
    <name type="scientific">Centaurea solstitialis</name>
    <name type="common">yellow star-thistle</name>
    <dbReference type="NCBI Taxonomy" id="347529"/>
    <lineage>
        <taxon>Eukaryota</taxon>
        <taxon>Viridiplantae</taxon>
        <taxon>Streptophyta</taxon>
        <taxon>Embryophyta</taxon>
        <taxon>Tracheophyta</taxon>
        <taxon>Spermatophyta</taxon>
        <taxon>Magnoliopsida</taxon>
        <taxon>eudicotyledons</taxon>
        <taxon>Gunneridae</taxon>
        <taxon>Pentapetalae</taxon>
        <taxon>asterids</taxon>
        <taxon>campanulids</taxon>
        <taxon>Asterales</taxon>
        <taxon>Asteraceae</taxon>
        <taxon>Carduoideae</taxon>
        <taxon>Cardueae</taxon>
        <taxon>Centaureinae</taxon>
        <taxon>Centaurea</taxon>
    </lineage>
</organism>
<sequence>MGTETLSEPSNSSKLDFEIELILVMWVSFDENEWLLFLQAYNLSRDHKPGLEIERERILKAGGFIHSGQVNGSLNLTRAIGSCFTMAVSLKPGLVISRN</sequence>
<dbReference type="Proteomes" id="UP001172457">
    <property type="component" value="Chromosome 8"/>
</dbReference>
<dbReference type="Gene3D" id="3.60.40.10">
    <property type="entry name" value="PPM-type phosphatase domain"/>
    <property type="match status" value="1"/>
</dbReference>
<dbReference type="SUPFAM" id="SSF81606">
    <property type="entry name" value="PP2C-like"/>
    <property type="match status" value="1"/>
</dbReference>
<dbReference type="InterPro" id="IPR001932">
    <property type="entry name" value="PPM-type_phosphatase-like_dom"/>
</dbReference>
<dbReference type="InterPro" id="IPR036457">
    <property type="entry name" value="PPM-type-like_dom_sf"/>
</dbReference>
<protein>
    <recommendedName>
        <fullName evidence="1">PPM-type phosphatase domain-containing protein</fullName>
    </recommendedName>
</protein>
<reference evidence="2" key="1">
    <citation type="submission" date="2023-03" db="EMBL/GenBank/DDBJ databases">
        <title>Chromosome-scale reference genome and RAD-based genetic map of yellow starthistle (Centaurea solstitialis) reveal putative structural variation and QTLs associated with invader traits.</title>
        <authorList>
            <person name="Reatini B."/>
            <person name="Cang F.A."/>
            <person name="Jiang Q."/>
            <person name="Mckibben M.T.W."/>
            <person name="Barker M.S."/>
            <person name="Rieseberg L.H."/>
            <person name="Dlugosch K.M."/>
        </authorList>
    </citation>
    <scope>NUCLEOTIDE SEQUENCE</scope>
    <source>
        <strain evidence="2">CAN-66</strain>
        <tissue evidence="2">Leaf</tissue>
    </source>
</reference>
<dbReference type="Pfam" id="PF00481">
    <property type="entry name" value="PP2C"/>
    <property type="match status" value="1"/>
</dbReference>